<comment type="caution">
    <text evidence="4">The sequence shown here is derived from an EMBL/GenBank/DDBJ whole genome shotgun (WGS) entry which is preliminary data.</text>
</comment>
<evidence type="ECO:0000313" key="5">
    <source>
        <dbReference type="EMBL" id="MBE1605663.1"/>
    </source>
</evidence>
<dbReference type="Proteomes" id="UP000638648">
    <property type="component" value="Unassembled WGS sequence"/>
</dbReference>
<evidence type="ECO:0000313" key="6">
    <source>
        <dbReference type="EMBL" id="MBE1605764.1"/>
    </source>
</evidence>
<dbReference type="InterPro" id="IPR009057">
    <property type="entry name" value="Homeodomain-like_sf"/>
</dbReference>
<dbReference type="EMBL" id="JADBEM010000001">
    <property type="protein sequence ID" value="MBE1603705.1"/>
    <property type="molecule type" value="Genomic_DNA"/>
</dbReference>
<keyword evidence="9" id="KW-1185">Reference proteome</keyword>
<evidence type="ECO:0000313" key="7">
    <source>
        <dbReference type="EMBL" id="MBE1609852.1"/>
    </source>
</evidence>
<reference evidence="4" key="1">
    <citation type="submission" date="2020-10" db="EMBL/GenBank/DDBJ databases">
        <title>Sequencing the genomes of 1000 actinobacteria strains.</title>
        <authorList>
            <person name="Klenk H.-P."/>
        </authorList>
    </citation>
    <scope>NUCLEOTIDE SEQUENCE</scope>
    <source>
        <strain evidence="4">DSM 45354</strain>
    </source>
</reference>
<dbReference type="EMBL" id="JADBEM010000001">
    <property type="protein sequence ID" value="MBE1603673.1"/>
    <property type="molecule type" value="Genomic_DNA"/>
</dbReference>
<dbReference type="EMBL" id="JADBEM010000001">
    <property type="protein sequence ID" value="MBE1609852.1"/>
    <property type="molecule type" value="Genomic_DNA"/>
</dbReference>
<dbReference type="EMBL" id="JADBEM010000001">
    <property type="protein sequence ID" value="MBE1605663.1"/>
    <property type="molecule type" value="Genomic_DNA"/>
</dbReference>
<dbReference type="Gene3D" id="1.10.10.10">
    <property type="entry name" value="Winged helix-like DNA-binding domain superfamily/Winged helix DNA-binding domain"/>
    <property type="match status" value="1"/>
</dbReference>
<protein>
    <submittedName>
        <fullName evidence="4">Transposase</fullName>
    </submittedName>
</protein>
<dbReference type="AlphaFoldDB" id="A0A927R976"/>
<dbReference type="GO" id="GO:0006313">
    <property type="term" value="P:DNA transposition"/>
    <property type="evidence" value="ECO:0007669"/>
    <property type="project" value="InterPro"/>
</dbReference>
<evidence type="ECO:0000313" key="2">
    <source>
        <dbReference type="EMBL" id="MBE1603481.1"/>
    </source>
</evidence>
<organism evidence="4 9">
    <name type="scientific">Actinopolymorpha pittospori</name>
    <dbReference type="NCBI Taxonomy" id="648752"/>
    <lineage>
        <taxon>Bacteria</taxon>
        <taxon>Bacillati</taxon>
        <taxon>Actinomycetota</taxon>
        <taxon>Actinomycetes</taxon>
        <taxon>Propionibacteriales</taxon>
        <taxon>Actinopolymorphaceae</taxon>
        <taxon>Actinopolymorpha</taxon>
    </lineage>
</organism>
<dbReference type="GO" id="GO:0004803">
    <property type="term" value="F:transposase activity"/>
    <property type="evidence" value="ECO:0007669"/>
    <property type="project" value="InterPro"/>
</dbReference>
<dbReference type="SUPFAM" id="SSF46689">
    <property type="entry name" value="Homeodomain-like"/>
    <property type="match status" value="1"/>
</dbReference>
<dbReference type="InterPro" id="IPR036388">
    <property type="entry name" value="WH-like_DNA-bd_sf"/>
</dbReference>
<dbReference type="GO" id="GO:0003677">
    <property type="term" value="F:DNA binding"/>
    <property type="evidence" value="ECO:0007669"/>
    <property type="project" value="InterPro"/>
</dbReference>
<dbReference type="EMBL" id="JADBEM010000001">
    <property type="protein sequence ID" value="MBE1605764.1"/>
    <property type="molecule type" value="Genomic_DNA"/>
</dbReference>
<dbReference type="RefSeq" id="WP_192748427.1">
    <property type="nucleotide sequence ID" value="NZ_JADBEM010000001.1"/>
</dbReference>
<evidence type="ECO:0000256" key="1">
    <source>
        <dbReference type="SAM" id="Coils"/>
    </source>
</evidence>
<gene>
    <name evidence="2" type="ORF">HEB94_000329</name>
    <name evidence="3" type="ORF">HEB94_000521</name>
    <name evidence="4" type="ORF">HEB94_000553</name>
    <name evidence="5" type="ORF">HEB94_002511</name>
    <name evidence="6" type="ORF">HEB94_002612</name>
    <name evidence="7" type="ORF">HEB94_006700</name>
    <name evidence="8" type="ORF">HEB94_009436</name>
</gene>
<evidence type="ECO:0000313" key="4">
    <source>
        <dbReference type="EMBL" id="MBE1603705.1"/>
    </source>
</evidence>
<feature type="coiled-coil region" evidence="1">
    <location>
        <begin position="65"/>
        <end position="92"/>
    </location>
</feature>
<keyword evidence="1" id="KW-0175">Coiled coil</keyword>
<accession>A0A927R976</accession>
<proteinExistence type="predicted"/>
<evidence type="ECO:0000313" key="9">
    <source>
        <dbReference type="Proteomes" id="UP000638648"/>
    </source>
</evidence>
<dbReference type="EMBL" id="JADBEM010000001">
    <property type="protein sequence ID" value="MBE1612588.1"/>
    <property type="molecule type" value="Genomic_DNA"/>
</dbReference>
<sequence length="106" mass="11886">MAAPRKYGDELRERATRMAVEARKDPASRPGAIARIAEQLGMHPETLRGWVRQAEIDGGVRPGTSSDESKRIADLERENRELKRANEILRTASAFFAAAELDRKIK</sequence>
<dbReference type="InterPro" id="IPR002514">
    <property type="entry name" value="Transposase_8"/>
</dbReference>
<name>A0A927R976_9ACTN</name>
<evidence type="ECO:0000313" key="3">
    <source>
        <dbReference type="EMBL" id="MBE1603673.1"/>
    </source>
</evidence>
<evidence type="ECO:0000313" key="8">
    <source>
        <dbReference type="EMBL" id="MBE1612588.1"/>
    </source>
</evidence>
<dbReference type="Pfam" id="PF01527">
    <property type="entry name" value="HTH_Tnp_1"/>
    <property type="match status" value="1"/>
</dbReference>
<dbReference type="EMBL" id="JADBEM010000001">
    <property type="protein sequence ID" value="MBE1603481.1"/>
    <property type="molecule type" value="Genomic_DNA"/>
</dbReference>